<dbReference type="InterPro" id="IPR035986">
    <property type="entry name" value="PKD_dom_sf"/>
</dbReference>
<accession>A0A2S7SUY1</accession>
<protein>
    <recommendedName>
        <fullName evidence="3">Secretion system C-terminal sorting domain-containing protein</fullName>
    </recommendedName>
</protein>
<dbReference type="InterPro" id="IPR021884">
    <property type="entry name" value="Ice-bd_prot"/>
</dbReference>
<evidence type="ECO:0000313" key="5">
    <source>
        <dbReference type="Proteomes" id="UP000239872"/>
    </source>
</evidence>
<dbReference type="InterPro" id="IPR026444">
    <property type="entry name" value="Secre_tail"/>
</dbReference>
<dbReference type="OrthoDB" id="101122at2"/>
<evidence type="ECO:0000256" key="1">
    <source>
        <dbReference type="ARBA" id="ARBA00005445"/>
    </source>
</evidence>
<evidence type="ECO:0000256" key="2">
    <source>
        <dbReference type="ARBA" id="ARBA00022729"/>
    </source>
</evidence>
<evidence type="ECO:0000313" key="4">
    <source>
        <dbReference type="EMBL" id="PQJ10742.1"/>
    </source>
</evidence>
<gene>
    <name evidence="4" type="ORF">CJD36_012285</name>
</gene>
<dbReference type="NCBIfam" id="TIGR04183">
    <property type="entry name" value="Por_Secre_tail"/>
    <property type="match status" value="1"/>
</dbReference>
<keyword evidence="2" id="KW-0732">Signal</keyword>
<dbReference type="RefSeq" id="WP_105039469.1">
    <property type="nucleotide sequence ID" value="NZ_PPSL01000003.1"/>
</dbReference>
<sequence length="1776" mass="177530">MNRFLNVLTAVLCFLIPGEMFGQAPSLGTAAGFVLYSSVGAVTNTGISHLTGNVGTNSGSSTGFGNVDGVMHDNDVASGAAGASLLIAYNQLAAAIPTFFPSSLLGNNDTLLPGVYSIPSAATLNGNLVLNAQGNPNAVFIFQIDGSFASSANAKVKIINGGVACNVFWKTEGMVDLGAGTTMIGTIVAHNSAINLNSLDTLEGRALALNGAITLNSLQAAMPLGCGAAILTGPLAPALLSTANYGIFSGVGPVTNTGITHVIGDVGTNSGLTTGFNPLFVTGMIHPVPDASTAACAADLTTVYNFLNVTPTDIELLYPAQFGNDLVLTPHTYLMAAATTFTGNLYLNAEGNSNAVFVIKITGALSTSTFSNVILINGAKSSNVYWMVDGAVDVNDNSVFKGNIIANNGAIHLRTGTTLFGRALTTNGAVTIDAMDVFSVSLPNADTITGPSNVCVGSSITLTDTASGGVWSATNGHATVLNGVVTGVTPGIDTINYIVTNTAGSDTAMHIVTVTAQPNAGTISGASTVCAGNVITLTDAAAGGVWSATNTRATVIGGVVTGVTSGIDTIRYTVTNTCGADTATKIITVNPQPNAGAISGASAVCVGNVITLTDAAVGGVWSATNTHAAVIGGVVTGVTSGIDTIRYTVTNTCGADTATKIVTVNPQPNAGAISGASTVCVGNVITLTDAAAGGVWSATNANATVIGGVVTGATSGIDTIRYTVTNTCGADTATKIVTVNPQPNAGAIAGASTVCVGNVITLTDAAAGGVWSATNTHAAVIGGVVTGVTSGIDTIRYTVTNTCGADTATKIVTVNPQPNAGTISGASTVCVGNVITLTDAAAGGVWSATNANATVIGGVVTGATSGIDTIRYTVTNTCGADTATKIVTVNPQPNAGAISGASTVCVGNVITLTDAAAGGVWSATNTRATVIGGVVTGVTSGIDTIRYTVTNTCGADTATKIVTVNPQPNAGAISGASTVCVGNVITLTDAAAGGVWSATNANATVIGGVVTGATSGIDTIRYTVTNTCGADTATKIVTVNPQPNAGTISGTSTVCVGDAVTLTDAAAGGVWSATNSNTTVTGGVVTGVTTGIDTIRYTVTNTCGADTATKIVTVNPQPNAGTISGTSTVCVGNAITLTDAAAGGVWSATNTNATVTGGVVTGVTSGIDTIRYIVTNTCGSDTATKLITVNTVPSAGTISGPSAVCTGTTIALTDATTGGVWTATNANATVAGGVVTGVTTGIDTIRYTVTNTCGADTATKIVTVNPQPNAGTISGLSNVCEGGTITLTATVTGGNWGRTNTNATVIGGVVNGVTAGIDTIMYMITNTCGTDTAFKIVTIDPLPALTSSTTPPAICDSAMFSYTPSSTVSGTLYAWTRAVVFGIANGAGSGATAINEQLYNVTATNKTATYAYTLTANGCTSVENVTVVVHPTPKLAVLTDSACTGVAFAYAPVGLTAGSTFTWTRNPVTGVTGGASSGIGGINETLTSSLTAPVVVNYAYTTTANTCSFTQNVAITLFPSISAPAITTQSPSAACTGTMYQNFGTSTPPQLNTEYNWSATNAQVWAQGANSQYAIVSFIHPGNAYVTLTAGIAGTACSSQSTVMVTVGTAVASVPTVSYFYNHFVCTPSDEASYQWGYDDATTLDSTILTGEINQDYVCVTPDYTNKFYWIMTSRDGCNQKTYYNAPTAVQNVNNEVVGISVYPNPANDLINVVISSTIHDQVQIDIVNMLGQKVTSALANDNKATIDVAPLAVGSYMVVCYRNGIKVAGSRFMKN</sequence>
<feature type="domain" description="Secretion system C-terminal sorting" evidence="3">
    <location>
        <begin position="1702"/>
        <end position="1767"/>
    </location>
</feature>
<dbReference type="EMBL" id="PPSL01000003">
    <property type="protein sequence ID" value="PQJ10742.1"/>
    <property type="molecule type" value="Genomic_DNA"/>
</dbReference>
<comment type="similarity">
    <text evidence="1">Belongs to the ice-binding protein family.</text>
</comment>
<reference evidence="4 5" key="1">
    <citation type="submission" date="2018-01" db="EMBL/GenBank/DDBJ databases">
        <title>A novel member of the phylum Bacteroidetes isolated from glacier ice.</title>
        <authorList>
            <person name="Liu Q."/>
            <person name="Xin Y.-H."/>
        </authorList>
    </citation>
    <scope>NUCLEOTIDE SEQUENCE [LARGE SCALE GENOMIC DNA]</scope>
    <source>
        <strain evidence="4 5">RB1R16</strain>
    </source>
</reference>
<evidence type="ECO:0000259" key="3">
    <source>
        <dbReference type="Pfam" id="PF18962"/>
    </source>
</evidence>
<dbReference type="Pfam" id="PF18962">
    <property type="entry name" value="Por_Secre_tail"/>
    <property type="match status" value="1"/>
</dbReference>
<name>A0A2S7SUY1_9BACT</name>
<dbReference type="SUPFAM" id="SSF49299">
    <property type="entry name" value="PKD domain"/>
    <property type="match status" value="1"/>
</dbReference>
<dbReference type="Pfam" id="PF11999">
    <property type="entry name" value="Ice_binding"/>
    <property type="match status" value="2"/>
</dbReference>
<dbReference type="Proteomes" id="UP000239872">
    <property type="component" value="Unassembled WGS sequence"/>
</dbReference>
<comment type="caution">
    <text evidence="4">The sequence shown here is derived from an EMBL/GenBank/DDBJ whole genome shotgun (WGS) entry which is preliminary data.</text>
</comment>
<keyword evidence="5" id="KW-1185">Reference proteome</keyword>
<proteinExistence type="inferred from homology"/>
<organism evidence="4 5">
    <name type="scientific">Flavipsychrobacter stenotrophus</name>
    <dbReference type="NCBI Taxonomy" id="2077091"/>
    <lineage>
        <taxon>Bacteria</taxon>
        <taxon>Pseudomonadati</taxon>
        <taxon>Bacteroidota</taxon>
        <taxon>Chitinophagia</taxon>
        <taxon>Chitinophagales</taxon>
        <taxon>Chitinophagaceae</taxon>
        <taxon>Flavipsychrobacter</taxon>
    </lineage>
</organism>